<name>A0AAV0AMV8_PHAPC</name>
<proteinExistence type="predicted"/>
<comment type="caution">
    <text evidence="1">The sequence shown here is derived from an EMBL/GenBank/DDBJ whole genome shotgun (WGS) entry which is preliminary data.</text>
</comment>
<accession>A0AAV0AMV8</accession>
<evidence type="ECO:0000313" key="1">
    <source>
        <dbReference type="EMBL" id="CAH7669440.1"/>
    </source>
</evidence>
<dbReference type="AlphaFoldDB" id="A0AAV0AMV8"/>
<dbReference type="EMBL" id="CALTRL010000733">
    <property type="protein sequence ID" value="CAH7669440.1"/>
    <property type="molecule type" value="Genomic_DNA"/>
</dbReference>
<organism evidence="1 2">
    <name type="scientific">Phakopsora pachyrhizi</name>
    <name type="common">Asian soybean rust disease fungus</name>
    <dbReference type="NCBI Taxonomy" id="170000"/>
    <lineage>
        <taxon>Eukaryota</taxon>
        <taxon>Fungi</taxon>
        <taxon>Dikarya</taxon>
        <taxon>Basidiomycota</taxon>
        <taxon>Pucciniomycotina</taxon>
        <taxon>Pucciniomycetes</taxon>
        <taxon>Pucciniales</taxon>
        <taxon>Phakopsoraceae</taxon>
        <taxon>Phakopsora</taxon>
    </lineage>
</organism>
<evidence type="ECO:0000313" key="2">
    <source>
        <dbReference type="Proteomes" id="UP001153365"/>
    </source>
</evidence>
<reference evidence="1" key="1">
    <citation type="submission" date="2022-06" db="EMBL/GenBank/DDBJ databases">
        <authorList>
            <consortium name="SYNGENTA / RWTH Aachen University"/>
        </authorList>
    </citation>
    <scope>NUCLEOTIDE SEQUENCE</scope>
</reference>
<gene>
    <name evidence="1" type="ORF">PPACK8108_LOCUS4062</name>
</gene>
<keyword evidence="2" id="KW-1185">Reference proteome</keyword>
<sequence length="63" mass="7270">MKRKIRSGMIDFEQILLCLGGRLKIEHSDWMINSIKKLFKRIERSGSNWKGFVLDGSSASRVT</sequence>
<dbReference type="Proteomes" id="UP001153365">
    <property type="component" value="Unassembled WGS sequence"/>
</dbReference>
<protein>
    <submittedName>
        <fullName evidence="1">Uncharacterized protein</fullName>
    </submittedName>
</protein>